<dbReference type="OrthoDB" id="361953at2759"/>
<feature type="region of interest" description="Disordered" evidence="1">
    <location>
        <begin position="701"/>
        <end position="799"/>
    </location>
</feature>
<proteinExistence type="predicted"/>
<gene>
    <name evidence="3" type="ORF">TOT_040000478</name>
</gene>
<dbReference type="Pfam" id="PF04385">
    <property type="entry name" value="FAINT"/>
    <property type="match status" value="3"/>
</dbReference>
<dbReference type="EMBL" id="AP011949">
    <property type="protein sequence ID" value="BAM42102.1"/>
    <property type="molecule type" value="Genomic_DNA"/>
</dbReference>
<name>J4CE15_THEOR</name>
<dbReference type="KEGG" id="tot:TOT_040000478"/>
<dbReference type="AlphaFoldDB" id="J4CE15"/>
<organism evidence="3 4">
    <name type="scientific">Theileria orientalis strain Shintoku</name>
    <dbReference type="NCBI Taxonomy" id="869250"/>
    <lineage>
        <taxon>Eukaryota</taxon>
        <taxon>Sar</taxon>
        <taxon>Alveolata</taxon>
        <taxon>Apicomplexa</taxon>
        <taxon>Aconoidasida</taxon>
        <taxon>Piroplasmida</taxon>
        <taxon>Theileriidae</taxon>
        <taxon>Theileria</taxon>
    </lineage>
</organism>
<feature type="compositionally biased region" description="Basic and acidic residues" evidence="1">
    <location>
        <begin position="635"/>
        <end position="648"/>
    </location>
</feature>
<feature type="signal peptide" evidence="2">
    <location>
        <begin position="1"/>
        <end position="17"/>
    </location>
</feature>
<dbReference type="InterPro" id="IPR007480">
    <property type="entry name" value="DUF529"/>
</dbReference>
<feature type="chain" id="PRO_5003778708" evidence="2">
    <location>
        <begin position="18"/>
        <end position="815"/>
    </location>
</feature>
<evidence type="ECO:0000313" key="3">
    <source>
        <dbReference type="EMBL" id="BAM42102.1"/>
    </source>
</evidence>
<reference evidence="3 4" key="1">
    <citation type="journal article" date="2012" name="MBio">
        <title>Comparative genome analysis of three eukaryotic parasites with differing abilities to transform leukocytes reveals key mediators of Theileria-induced leukocyte transformation.</title>
        <authorList>
            <person name="Hayashida K."/>
            <person name="Hara Y."/>
            <person name="Abe T."/>
            <person name="Yamasaki C."/>
            <person name="Toyoda A."/>
            <person name="Kosuge T."/>
            <person name="Suzuki Y."/>
            <person name="Sato Y."/>
            <person name="Kawashima S."/>
            <person name="Katayama T."/>
            <person name="Wakaguri H."/>
            <person name="Inoue N."/>
            <person name="Homma K."/>
            <person name="Tada-Umezaki M."/>
            <person name="Yagi Y."/>
            <person name="Fujii Y."/>
            <person name="Habara T."/>
            <person name="Kanehisa M."/>
            <person name="Watanabe H."/>
            <person name="Ito K."/>
            <person name="Gojobori T."/>
            <person name="Sugawara H."/>
            <person name="Imanishi T."/>
            <person name="Weir W."/>
            <person name="Gardner M."/>
            <person name="Pain A."/>
            <person name="Shiels B."/>
            <person name="Hattori M."/>
            <person name="Nene V."/>
            <person name="Sugimoto C."/>
        </authorList>
    </citation>
    <scope>NUCLEOTIDE SEQUENCE [LARGE SCALE GENOMIC DNA]</scope>
    <source>
        <strain evidence="3 4">Shintoku</strain>
    </source>
</reference>
<feature type="compositionally biased region" description="Low complexity" evidence="1">
    <location>
        <begin position="707"/>
        <end position="723"/>
    </location>
</feature>
<accession>J4CE15</accession>
<keyword evidence="2" id="KW-0732">Signal</keyword>
<evidence type="ECO:0000313" key="4">
    <source>
        <dbReference type="Proteomes" id="UP000003786"/>
    </source>
</evidence>
<sequence>MKYLITLLKILGVCVLGGIVDDTDLSSIGTAPVDLETYDISSATRFDVVSCVRRRIDELDYELCKRNEDVAINKVVDGDVVIWESVENHFRESSVIYELEIPVALRIRERGTGNLSFYRRIEEGWKMIPQVEYIEFLKELRGSVPTRSTFGINLRFHNENPNYEVEKITKKEANMYIYSPSRGHKVKFVYDNTRSIWKATEPSQKCISAVAYFKGEAPHLVHLFIADDNFQVNNIFFKLVKGQWKEVTEEQYTESVPELKDNSDRPIPAELDLKTYNYKQFDIKSRSFEDPYIKYIPKDQYRVTRVKYAGEIIWESEDPEIFASSVDFFVEGGPLMARINFNFQYPFYFTVFLKRSRGWEEGDETDAKDRIYVLQTRRNQVLNLINVDKKVVSAIPSTSNGIEYLLISCRKNYDVMAIREGTQEIWTYPGLDKYFANAWLYFYPKRPKLLHFRVRDTYLGHDDLYYLWKYGWWHSISRHDYSEIMKDMVFLTKHGLQHIEVPLSQEMRKQLEMQLSEGEKTKQETQDSEAVKKPLEVQTPRDTSSEDESARERTVDRGFKEKLYSKYGSPDFDPTDDEETLRLIAKLHDEDFYDEAATLTNSIEYLSFPYDLMSVKSSLDGAQPRRRRAISFSHYDPRAFREPKDPYPRPKTPLPPYRQTDADTDSDDDFNQLNLSRSKKYKSTSDIDKELELRGSYSLSQLKEAPSQSSISRSTSESWSSEEITFVPPPTPAPSIASTERTPSPTPPSTHYGSDASESSSSLHTPSPPDSPERPRRRIRQAPPKEDPEKPSKPDSALIPTISALLLISILSVVL</sequence>
<feature type="compositionally biased region" description="Basic and acidic residues" evidence="1">
    <location>
        <begin position="515"/>
        <end position="535"/>
    </location>
</feature>
<dbReference type="VEuPathDB" id="PiroplasmaDB:TOT_040000478"/>
<dbReference type="RefSeq" id="XP_009692403.1">
    <property type="nucleotide sequence ID" value="XM_009694108.1"/>
</dbReference>
<feature type="region of interest" description="Disordered" evidence="1">
    <location>
        <begin position="618"/>
        <end position="685"/>
    </location>
</feature>
<dbReference type="Proteomes" id="UP000003786">
    <property type="component" value="Chromosome 4"/>
</dbReference>
<dbReference type="OMA" id="NGHICKM"/>
<dbReference type="GeneID" id="20716539"/>
<feature type="compositionally biased region" description="Low complexity" evidence="1">
    <location>
        <begin position="734"/>
        <end position="743"/>
    </location>
</feature>
<evidence type="ECO:0000256" key="2">
    <source>
        <dbReference type="SAM" id="SignalP"/>
    </source>
</evidence>
<feature type="region of interest" description="Disordered" evidence="1">
    <location>
        <begin position="515"/>
        <end position="555"/>
    </location>
</feature>
<keyword evidence="4" id="KW-1185">Reference proteome</keyword>
<protein>
    <submittedName>
        <fullName evidence="3">Uncharacterized protein</fullName>
    </submittedName>
</protein>
<evidence type="ECO:0000256" key="1">
    <source>
        <dbReference type="SAM" id="MobiDB-lite"/>
    </source>
</evidence>
<feature type="compositionally biased region" description="Basic and acidic residues" evidence="1">
    <location>
        <begin position="783"/>
        <end position="793"/>
    </location>
</feature>